<protein>
    <submittedName>
        <fullName evidence="4">M20 family metallopeptidase</fullName>
    </submittedName>
</protein>
<keyword evidence="2" id="KW-0378">Hydrolase</keyword>
<dbReference type="InterPro" id="IPR011650">
    <property type="entry name" value="Peptidase_M20_dimer"/>
</dbReference>
<proteinExistence type="predicted"/>
<evidence type="ECO:0000256" key="2">
    <source>
        <dbReference type="ARBA" id="ARBA00022801"/>
    </source>
</evidence>
<dbReference type="Pfam" id="PF01546">
    <property type="entry name" value="Peptidase_M20"/>
    <property type="match status" value="1"/>
</dbReference>
<gene>
    <name evidence="4" type="ORF">ACFOUV_11560</name>
</gene>
<dbReference type="RefSeq" id="WP_379496927.1">
    <property type="nucleotide sequence ID" value="NZ_JBHSAO010000008.1"/>
</dbReference>
<dbReference type="PANTHER" id="PTHR43808">
    <property type="entry name" value="ACETYLORNITHINE DEACETYLASE"/>
    <property type="match status" value="1"/>
</dbReference>
<dbReference type="Proteomes" id="UP001595772">
    <property type="component" value="Unassembled WGS sequence"/>
</dbReference>
<keyword evidence="1" id="KW-0479">Metal-binding</keyword>
<dbReference type="SUPFAM" id="SSF55031">
    <property type="entry name" value="Bacterial exopeptidase dimerisation domain"/>
    <property type="match status" value="1"/>
</dbReference>
<keyword evidence="5" id="KW-1185">Reference proteome</keyword>
<accession>A0ABV8H0R6</accession>
<evidence type="ECO:0000259" key="3">
    <source>
        <dbReference type="Pfam" id="PF07687"/>
    </source>
</evidence>
<dbReference type="EMBL" id="JBHSAO010000008">
    <property type="protein sequence ID" value="MFC4024432.1"/>
    <property type="molecule type" value="Genomic_DNA"/>
</dbReference>
<evidence type="ECO:0000313" key="5">
    <source>
        <dbReference type="Proteomes" id="UP001595772"/>
    </source>
</evidence>
<dbReference type="SUPFAM" id="SSF53187">
    <property type="entry name" value="Zn-dependent exopeptidases"/>
    <property type="match status" value="1"/>
</dbReference>
<sequence>MGDPIPLLEKLIEIDSSDKSGANVAVDYCGKWLENQGLSVERIKNNDFHMLVCEIGQGDNTIVLNGHIDVIEGEDEQFQPYINDGKMYGRGSVDMKAGVAASMETVAQLKDSNLTSRVMLQIVPDEETGGLHGTKYLTEKGYLGDFIICGEPTNMGIAIQSKGVLQLDFVVRGKPAHGSRPWEGNNAITNAYNLYEDILKLPFAEETAPPMYDKPSVNLAKIKGGTVYNKVPEVCEMSLDIRYLPEQSPDEIFKQIEKITEGTVKTHICNRPVKTKEDNPYVEALANSIKNQTQLENVNIFGQHGSNDGQFFTEYGGSAVEFGPVGHDWHGDHEMVYVDSVREYQNVLEDFVSSFDNKNK</sequence>
<dbReference type="Gene3D" id="3.40.630.10">
    <property type="entry name" value="Zn peptidases"/>
    <property type="match status" value="1"/>
</dbReference>
<dbReference type="Gene3D" id="3.30.70.360">
    <property type="match status" value="1"/>
</dbReference>
<comment type="caution">
    <text evidence="4">The sequence shown here is derived from an EMBL/GenBank/DDBJ whole genome shotgun (WGS) entry which is preliminary data.</text>
</comment>
<dbReference type="InterPro" id="IPR050072">
    <property type="entry name" value="Peptidase_M20A"/>
</dbReference>
<feature type="domain" description="Peptidase M20 dimerisation" evidence="3">
    <location>
        <begin position="160"/>
        <end position="261"/>
    </location>
</feature>
<reference evidence="5" key="1">
    <citation type="journal article" date="2019" name="Int. J. Syst. Evol. Microbiol.">
        <title>The Global Catalogue of Microorganisms (GCM) 10K type strain sequencing project: providing services to taxonomists for standard genome sequencing and annotation.</title>
        <authorList>
            <consortium name="The Broad Institute Genomics Platform"/>
            <consortium name="The Broad Institute Genome Sequencing Center for Infectious Disease"/>
            <person name="Wu L."/>
            <person name="Ma J."/>
        </authorList>
    </citation>
    <scope>NUCLEOTIDE SEQUENCE [LARGE SCALE GENOMIC DNA]</scope>
    <source>
        <strain evidence="5">IBRC-M 10703</strain>
    </source>
</reference>
<organism evidence="4 5">
    <name type="scientific">Oceanobacillus longus</name>
    <dbReference type="NCBI Taxonomy" id="930120"/>
    <lineage>
        <taxon>Bacteria</taxon>
        <taxon>Bacillati</taxon>
        <taxon>Bacillota</taxon>
        <taxon>Bacilli</taxon>
        <taxon>Bacillales</taxon>
        <taxon>Bacillaceae</taxon>
        <taxon>Oceanobacillus</taxon>
    </lineage>
</organism>
<dbReference type="InterPro" id="IPR036264">
    <property type="entry name" value="Bact_exopeptidase_dim_dom"/>
</dbReference>
<evidence type="ECO:0000256" key="1">
    <source>
        <dbReference type="ARBA" id="ARBA00022723"/>
    </source>
</evidence>
<dbReference type="Pfam" id="PF07687">
    <property type="entry name" value="M20_dimer"/>
    <property type="match status" value="1"/>
</dbReference>
<name>A0ABV8H0R6_9BACI</name>
<dbReference type="InterPro" id="IPR002933">
    <property type="entry name" value="Peptidase_M20"/>
</dbReference>
<evidence type="ECO:0000313" key="4">
    <source>
        <dbReference type="EMBL" id="MFC4024432.1"/>
    </source>
</evidence>